<evidence type="ECO:0000313" key="3">
    <source>
        <dbReference type="EMBL" id="TGL88085.1"/>
    </source>
</evidence>
<reference evidence="3 4" key="1">
    <citation type="journal article" date="2019" name="PLoS Negl. Trop. Dis.">
        <title>Revisiting the worldwide diversity of Leptospira species in the environment.</title>
        <authorList>
            <person name="Vincent A.T."/>
            <person name="Schiettekatte O."/>
            <person name="Bourhy P."/>
            <person name="Veyrier F.J."/>
            <person name="Picardeau M."/>
        </authorList>
    </citation>
    <scope>NUCLEOTIDE SEQUENCE [LARGE SCALE GENOMIC DNA]</scope>
    <source>
        <strain evidence="3 4">201702445</strain>
    </source>
</reference>
<protein>
    <recommendedName>
        <fullName evidence="2">Histidine kinase N-terminal 7TM region domain-containing protein</fullName>
    </recommendedName>
</protein>
<sequence>MDVIYYASLFCSFAVLFLGIYVFRVGEKRHPKIKPNFLALTFALALWLFGSGIRNLIPIDLIGVAPNWILTAVIPVPFLLKELTQCLLAKGNLKSKQFQILEFSFLGYLIIAGLSSNLIETDKQNISVFRPLFSYHLLIAYSIFYVGISIYWMLYEAIRSKGIVRVRSSLLVLGTLSGFLITILFVYILPLFGIFKGYLSSLGILAWVLFWAIAIVQYDAFETRAIILRSRFLAKREIPLLSRISFRPVLVLHSILDPLDYRLQLRNSRVEVVNYIMQYHMALLKESDMKYRTQIRRITSFIERYMK</sequence>
<feature type="transmembrane region" description="Helical" evidence="1">
    <location>
        <begin position="100"/>
        <end position="119"/>
    </location>
</feature>
<keyword evidence="1" id="KW-0472">Membrane</keyword>
<comment type="caution">
    <text evidence="3">The sequence shown here is derived from an EMBL/GenBank/DDBJ whole genome shotgun (WGS) entry which is preliminary data.</text>
</comment>
<keyword evidence="1" id="KW-1133">Transmembrane helix</keyword>
<evidence type="ECO:0000259" key="2">
    <source>
        <dbReference type="Pfam" id="PF16927"/>
    </source>
</evidence>
<dbReference type="NCBIfam" id="NF047679">
    <property type="entry name" value="LIC10906_fam"/>
    <property type="match status" value="1"/>
</dbReference>
<proteinExistence type="predicted"/>
<dbReference type="RefSeq" id="WP_135570657.1">
    <property type="nucleotide sequence ID" value="NZ_RQGK01000021.1"/>
</dbReference>
<dbReference type="Proteomes" id="UP000297613">
    <property type="component" value="Unassembled WGS sequence"/>
</dbReference>
<feature type="domain" description="Histidine kinase N-terminal 7TM region" evidence="2">
    <location>
        <begin position="9"/>
        <end position="222"/>
    </location>
</feature>
<feature type="transmembrane region" description="Helical" evidence="1">
    <location>
        <begin position="6"/>
        <end position="23"/>
    </location>
</feature>
<gene>
    <name evidence="3" type="ORF">EHQ83_03810</name>
</gene>
<feature type="transmembrane region" description="Helical" evidence="1">
    <location>
        <begin position="59"/>
        <end position="80"/>
    </location>
</feature>
<dbReference type="EMBL" id="RQGM01000012">
    <property type="protein sequence ID" value="TGL88085.1"/>
    <property type="molecule type" value="Genomic_DNA"/>
</dbReference>
<feature type="transmembrane region" description="Helical" evidence="1">
    <location>
        <begin position="170"/>
        <end position="192"/>
    </location>
</feature>
<dbReference type="Pfam" id="PF16927">
    <property type="entry name" value="HisKA_7TM"/>
    <property type="match status" value="1"/>
</dbReference>
<dbReference type="AlphaFoldDB" id="A0A6N4R101"/>
<feature type="transmembrane region" description="Helical" evidence="1">
    <location>
        <begin position="35"/>
        <end position="53"/>
    </location>
</feature>
<accession>A0A6N4R101</accession>
<feature type="transmembrane region" description="Helical" evidence="1">
    <location>
        <begin position="198"/>
        <end position="221"/>
    </location>
</feature>
<evidence type="ECO:0000313" key="4">
    <source>
        <dbReference type="Proteomes" id="UP000297613"/>
    </source>
</evidence>
<organism evidence="3 4">
    <name type="scientific">Leptospira yasudae</name>
    <dbReference type="NCBI Taxonomy" id="2202201"/>
    <lineage>
        <taxon>Bacteria</taxon>
        <taxon>Pseudomonadati</taxon>
        <taxon>Spirochaetota</taxon>
        <taxon>Spirochaetia</taxon>
        <taxon>Leptospirales</taxon>
        <taxon>Leptospiraceae</taxon>
        <taxon>Leptospira</taxon>
    </lineage>
</organism>
<evidence type="ECO:0000256" key="1">
    <source>
        <dbReference type="SAM" id="Phobius"/>
    </source>
</evidence>
<feature type="transmembrane region" description="Helical" evidence="1">
    <location>
        <begin position="139"/>
        <end position="158"/>
    </location>
</feature>
<keyword evidence="1" id="KW-0812">Transmembrane</keyword>
<dbReference type="InterPro" id="IPR031621">
    <property type="entry name" value="HisKA_7TM"/>
</dbReference>
<name>A0A6N4R101_9LEPT</name>